<dbReference type="Proteomes" id="UP000015103">
    <property type="component" value="Unassembled WGS sequence"/>
</dbReference>
<dbReference type="OMA" id="WRWEDPL"/>
<sequence>MAVLNENKSYLLQTLNVEELKLLYTDDASAPENIKQETSPYFPYLKLEPASPGLIVKLINPQPNCPYFKKDVIIKEGFCVSDLKNHLNIQNRSTVTFWRWEDPLLGSRVVPNLNTVTAGKVKLENSSLFRVNIDNKVIQVEENGKIYNIGDSISYIVEP</sequence>
<dbReference type="Pfam" id="PF22947">
    <property type="entry name" value="ULD_3"/>
    <property type="match status" value="1"/>
</dbReference>
<name>T1HF84_RHOPR</name>
<feature type="domain" description="Leucine--tRNA ligase ubiquitin-like" evidence="1">
    <location>
        <begin position="51"/>
        <end position="158"/>
    </location>
</feature>
<dbReference type="eggNOG" id="KOG0437">
    <property type="taxonomic scope" value="Eukaryota"/>
</dbReference>
<dbReference type="EMBL" id="ACPB03022882">
    <property type="status" value="NOT_ANNOTATED_CDS"/>
    <property type="molecule type" value="Genomic_DNA"/>
</dbReference>
<proteinExistence type="predicted"/>
<keyword evidence="3" id="KW-1185">Reference proteome</keyword>
<dbReference type="STRING" id="13249.T1HF84"/>
<dbReference type="InterPro" id="IPR054509">
    <property type="entry name" value="LARS1_ULD"/>
</dbReference>
<accession>T1HF84</accession>
<evidence type="ECO:0000313" key="3">
    <source>
        <dbReference type="Proteomes" id="UP000015103"/>
    </source>
</evidence>
<dbReference type="EnsemblMetazoa" id="RPRC002706-RA">
    <property type="protein sequence ID" value="RPRC002706-PA"/>
    <property type="gene ID" value="RPRC002706"/>
</dbReference>
<evidence type="ECO:0000313" key="2">
    <source>
        <dbReference type="EnsemblMetazoa" id="RPRC002706-PA"/>
    </source>
</evidence>
<protein>
    <recommendedName>
        <fullName evidence="1">Leucine--tRNA ligase ubiquitin-like domain-containing protein</fullName>
    </recommendedName>
</protein>
<dbReference type="AlphaFoldDB" id="T1HF84"/>
<organism evidence="2 3">
    <name type="scientific">Rhodnius prolixus</name>
    <name type="common">Triatomid bug</name>
    <dbReference type="NCBI Taxonomy" id="13249"/>
    <lineage>
        <taxon>Eukaryota</taxon>
        <taxon>Metazoa</taxon>
        <taxon>Ecdysozoa</taxon>
        <taxon>Arthropoda</taxon>
        <taxon>Hexapoda</taxon>
        <taxon>Insecta</taxon>
        <taxon>Pterygota</taxon>
        <taxon>Neoptera</taxon>
        <taxon>Paraneoptera</taxon>
        <taxon>Hemiptera</taxon>
        <taxon>Heteroptera</taxon>
        <taxon>Panheteroptera</taxon>
        <taxon>Cimicomorpha</taxon>
        <taxon>Reduviidae</taxon>
        <taxon>Triatominae</taxon>
        <taxon>Rhodnius</taxon>
    </lineage>
</organism>
<dbReference type="InParanoid" id="T1HF84"/>
<reference evidence="2" key="1">
    <citation type="submission" date="2015-05" db="UniProtKB">
        <authorList>
            <consortium name="EnsemblMetazoa"/>
        </authorList>
    </citation>
    <scope>IDENTIFICATION</scope>
</reference>
<dbReference type="HOGENOM" id="CLU_1662943_0_0_1"/>
<dbReference type="VEuPathDB" id="VectorBase:RPRC002706"/>
<evidence type="ECO:0000259" key="1">
    <source>
        <dbReference type="Pfam" id="PF22947"/>
    </source>
</evidence>